<name>A0A0F9FZW9_9ZZZZ</name>
<sequence length="113" mass="12554">MTEYSDLLGPSIEVRNDKGEVIFAMKRKDTWGPTDYLFEKHEDRAGTEEDKAKLNEVVAGIAAMSRMAGFPLYDIGEINEALSSEKASVMESPEGKAAHSFYLPWLAAINKII</sequence>
<organism evidence="1">
    <name type="scientific">marine sediment metagenome</name>
    <dbReference type="NCBI Taxonomy" id="412755"/>
    <lineage>
        <taxon>unclassified sequences</taxon>
        <taxon>metagenomes</taxon>
        <taxon>ecological metagenomes</taxon>
    </lineage>
</organism>
<reference evidence="1" key="1">
    <citation type="journal article" date="2015" name="Nature">
        <title>Complex archaea that bridge the gap between prokaryotes and eukaryotes.</title>
        <authorList>
            <person name="Spang A."/>
            <person name="Saw J.H."/>
            <person name="Jorgensen S.L."/>
            <person name="Zaremba-Niedzwiedzka K."/>
            <person name="Martijn J."/>
            <person name="Lind A.E."/>
            <person name="van Eijk R."/>
            <person name="Schleper C."/>
            <person name="Guy L."/>
            <person name="Ettema T.J."/>
        </authorList>
    </citation>
    <scope>NUCLEOTIDE SEQUENCE</scope>
</reference>
<dbReference type="EMBL" id="LAZR01019594">
    <property type="protein sequence ID" value="KKL91974.1"/>
    <property type="molecule type" value="Genomic_DNA"/>
</dbReference>
<comment type="caution">
    <text evidence="1">The sequence shown here is derived from an EMBL/GenBank/DDBJ whole genome shotgun (WGS) entry which is preliminary data.</text>
</comment>
<dbReference type="AlphaFoldDB" id="A0A0F9FZW9"/>
<gene>
    <name evidence="1" type="ORF">LCGC14_1889350</name>
</gene>
<accession>A0A0F9FZW9</accession>
<proteinExistence type="predicted"/>
<protein>
    <submittedName>
        <fullName evidence="1">Uncharacterized protein</fullName>
    </submittedName>
</protein>
<evidence type="ECO:0000313" key="1">
    <source>
        <dbReference type="EMBL" id="KKL91974.1"/>
    </source>
</evidence>